<accession>A0AAE3ZA06</accession>
<comment type="caution">
    <text evidence="2">The sequence shown here is derived from an EMBL/GenBank/DDBJ whole genome shotgun (WGS) entry which is preliminary data.</text>
</comment>
<proteinExistence type="predicted"/>
<evidence type="ECO:0000313" key="2">
    <source>
        <dbReference type="EMBL" id="MDR7300050.1"/>
    </source>
</evidence>
<gene>
    <name evidence="2" type="ORF">JOF55_000231</name>
</gene>
<dbReference type="EMBL" id="JAVDXW010000001">
    <property type="protein sequence ID" value="MDR7300050.1"/>
    <property type="molecule type" value="Genomic_DNA"/>
</dbReference>
<evidence type="ECO:0000313" key="3">
    <source>
        <dbReference type="Proteomes" id="UP001180845"/>
    </source>
</evidence>
<keyword evidence="1" id="KW-1133">Transmembrane helix</keyword>
<evidence type="ECO:0000256" key="1">
    <source>
        <dbReference type="SAM" id="Phobius"/>
    </source>
</evidence>
<feature type="transmembrane region" description="Helical" evidence="1">
    <location>
        <begin position="38"/>
        <end position="58"/>
    </location>
</feature>
<protein>
    <submittedName>
        <fullName evidence="2">Uncharacterized protein</fullName>
    </submittedName>
</protein>
<reference evidence="2" key="1">
    <citation type="submission" date="2023-07" db="EMBL/GenBank/DDBJ databases">
        <title>Sequencing the genomes of 1000 actinobacteria strains.</title>
        <authorList>
            <person name="Klenk H.-P."/>
        </authorList>
    </citation>
    <scope>NUCLEOTIDE SEQUENCE</scope>
    <source>
        <strain evidence="2">DSM 45977</strain>
    </source>
</reference>
<organism evidence="2 3">
    <name type="scientific">Haloactinomyces albus</name>
    <dbReference type="NCBI Taxonomy" id="1352928"/>
    <lineage>
        <taxon>Bacteria</taxon>
        <taxon>Bacillati</taxon>
        <taxon>Actinomycetota</taxon>
        <taxon>Actinomycetes</taxon>
        <taxon>Actinopolysporales</taxon>
        <taxon>Actinopolysporaceae</taxon>
        <taxon>Haloactinomyces</taxon>
    </lineage>
</organism>
<keyword evidence="1" id="KW-0812">Transmembrane</keyword>
<keyword evidence="3" id="KW-1185">Reference proteome</keyword>
<dbReference type="Proteomes" id="UP001180845">
    <property type="component" value="Unassembled WGS sequence"/>
</dbReference>
<dbReference type="RefSeq" id="WP_310268164.1">
    <property type="nucleotide sequence ID" value="NZ_JAVDXW010000001.1"/>
</dbReference>
<sequence length="60" mass="6470">MDRKSALVLSALAVVVVGFLVVRDPIGAADTVHRGWDLLVGTLTMITEALTTFFRHLFAG</sequence>
<dbReference type="AlphaFoldDB" id="A0AAE3ZA06"/>
<name>A0AAE3ZA06_9ACTN</name>
<keyword evidence="1" id="KW-0472">Membrane</keyword>